<dbReference type="GO" id="GO:0003677">
    <property type="term" value="F:DNA binding"/>
    <property type="evidence" value="ECO:0007669"/>
    <property type="project" value="InterPro"/>
</dbReference>
<dbReference type="OrthoDB" id="8588347at2"/>
<protein>
    <submittedName>
        <fullName evidence="3">Homoprotocatechuate degradation operon regulator, HpaR</fullName>
    </submittedName>
</protein>
<dbReference type="STRING" id="1917485.BOO69_03305"/>
<feature type="domain" description="HTH marR-type" evidence="2">
    <location>
        <begin position="25"/>
        <end position="157"/>
    </location>
</feature>
<feature type="region of interest" description="Disordered" evidence="1">
    <location>
        <begin position="1"/>
        <end position="26"/>
    </location>
</feature>
<sequence>MNPPESRFAVTDPDDPRPSTLPPTDRSLPIALIRARERVMAPVREMLSETGITEQQWRVLRVLSEGGTLDATEVAERASLLLPSLTRIVRSLSDRGFVTRTRDNGDRRRQMLAITPAGQQVIEDNHAEALRIADRIRRSLGHENYEKLLDLLGALQDFR</sequence>
<dbReference type="RefSeq" id="WP_071970288.1">
    <property type="nucleotide sequence ID" value="NZ_CP018076.1"/>
</dbReference>
<dbReference type="Proteomes" id="UP000181897">
    <property type="component" value="Chromosome"/>
</dbReference>
<dbReference type="SMART" id="SM00347">
    <property type="entry name" value="HTH_MARR"/>
    <property type="match status" value="1"/>
</dbReference>
<gene>
    <name evidence="3" type="ORF">BOO69_03305</name>
</gene>
<dbReference type="GO" id="GO:0045892">
    <property type="term" value="P:negative regulation of DNA-templated transcription"/>
    <property type="evidence" value="ECO:0007669"/>
    <property type="project" value="InterPro"/>
</dbReference>
<dbReference type="NCBIfam" id="TIGR02337">
    <property type="entry name" value="HpaR"/>
    <property type="match status" value="1"/>
</dbReference>
<keyword evidence="4" id="KW-1185">Reference proteome</keyword>
<dbReference type="Pfam" id="PF01047">
    <property type="entry name" value="MarR"/>
    <property type="match status" value="1"/>
</dbReference>
<dbReference type="PRINTS" id="PR00598">
    <property type="entry name" value="HTHMARR"/>
</dbReference>
<accession>A0A1J0WEE5</accession>
<proteinExistence type="predicted"/>
<evidence type="ECO:0000313" key="4">
    <source>
        <dbReference type="Proteomes" id="UP000181897"/>
    </source>
</evidence>
<dbReference type="PROSITE" id="PS50995">
    <property type="entry name" value="HTH_MARR_2"/>
    <property type="match status" value="1"/>
</dbReference>
<dbReference type="InterPro" id="IPR012712">
    <property type="entry name" value="HpaR/FarR"/>
</dbReference>
<evidence type="ECO:0000256" key="1">
    <source>
        <dbReference type="SAM" id="MobiDB-lite"/>
    </source>
</evidence>
<dbReference type="GO" id="GO:0003700">
    <property type="term" value="F:DNA-binding transcription factor activity"/>
    <property type="evidence" value="ECO:0007669"/>
    <property type="project" value="InterPro"/>
</dbReference>
<dbReference type="AlphaFoldDB" id="A0A1J0WEE5"/>
<organism evidence="3 4">
    <name type="scientific">Sulfitobacter alexandrii</name>
    <dbReference type="NCBI Taxonomy" id="1917485"/>
    <lineage>
        <taxon>Bacteria</taxon>
        <taxon>Pseudomonadati</taxon>
        <taxon>Pseudomonadota</taxon>
        <taxon>Alphaproteobacteria</taxon>
        <taxon>Rhodobacterales</taxon>
        <taxon>Roseobacteraceae</taxon>
        <taxon>Sulfitobacter</taxon>
    </lineage>
</organism>
<dbReference type="SUPFAM" id="SSF46785">
    <property type="entry name" value="Winged helix' DNA-binding domain"/>
    <property type="match status" value="1"/>
</dbReference>
<dbReference type="KEGG" id="suam:BOO69_03305"/>
<name>A0A1J0WEE5_9RHOB</name>
<dbReference type="PANTHER" id="PTHR33164">
    <property type="entry name" value="TRANSCRIPTIONAL REGULATOR, MARR FAMILY"/>
    <property type="match status" value="1"/>
</dbReference>
<dbReference type="EMBL" id="CP018076">
    <property type="protein sequence ID" value="APE42552.1"/>
    <property type="molecule type" value="Genomic_DNA"/>
</dbReference>
<dbReference type="InterPro" id="IPR036388">
    <property type="entry name" value="WH-like_DNA-bd_sf"/>
</dbReference>
<dbReference type="PANTHER" id="PTHR33164:SF13">
    <property type="entry name" value="4-HYDROXYPHENYLACETATE CATABOLISM PROTEIN"/>
    <property type="match status" value="1"/>
</dbReference>
<evidence type="ECO:0000259" key="2">
    <source>
        <dbReference type="PROSITE" id="PS50995"/>
    </source>
</evidence>
<dbReference type="InterPro" id="IPR039422">
    <property type="entry name" value="MarR/SlyA-like"/>
</dbReference>
<dbReference type="InterPro" id="IPR036390">
    <property type="entry name" value="WH_DNA-bd_sf"/>
</dbReference>
<dbReference type="Gene3D" id="1.10.10.10">
    <property type="entry name" value="Winged helix-like DNA-binding domain superfamily/Winged helix DNA-binding domain"/>
    <property type="match status" value="1"/>
</dbReference>
<evidence type="ECO:0000313" key="3">
    <source>
        <dbReference type="EMBL" id="APE42552.1"/>
    </source>
</evidence>
<dbReference type="InterPro" id="IPR000835">
    <property type="entry name" value="HTH_MarR-typ"/>
</dbReference>
<reference evidence="3 4" key="1">
    <citation type="submission" date="2016-11" db="EMBL/GenBank/DDBJ databases">
        <title>Complete genome sequence of Sulfitobacter sp. AM1-D1, a toxic bacteria associated with marine dinoflagellate Alexandrium minutum in East China Sea.</title>
        <authorList>
            <person name="Yang Q."/>
            <person name="Zhang X."/>
            <person name="Tian X."/>
        </authorList>
    </citation>
    <scope>NUCLEOTIDE SEQUENCE [LARGE SCALE GENOMIC DNA]</scope>
    <source>
        <strain evidence="3 4">AM1-D1</strain>
    </source>
</reference>
<dbReference type="GO" id="GO:0006950">
    <property type="term" value="P:response to stress"/>
    <property type="evidence" value="ECO:0007669"/>
    <property type="project" value="TreeGrafter"/>
</dbReference>